<evidence type="ECO:0000313" key="6">
    <source>
        <dbReference type="Proteomes" id="UP000240552"/>
    </source>
</evidence>
<accession>E3VXN1</accession>
<dbReference type="EMBL" id="HQ336222">
    <property type="protein sequence ID" value="ADO18411.1"/>
    <property type="molecule type" value="Genomic_DNA"/>
</dbReference>
<dbReference type="GeneID" id="9925458"/>
<evidence type="ECO:0000313" key="4">
    <source>
        <dbReference type="EMBL" id="AKI81474.1"/>
    </source>
</evidence>
<evidence type="ECO:0000313" key="2">
    <source>
        <dbReference type="EMBL" id="AEJ35046.1"/>
    </source>
</evidence>
<dbReference type="Proteomes" id="UP000201519">
    <property type="component" value="Segment"/>
</dbReference>
<evidence type="ECO:0000313" key="1">
    <source>
        <dbReference type="EMBL" id="ADO18411.1"/>
    </source>
</evidence>
<dbReference type="EMBL" id="JN036606">
    <property type="protein sequence ID" value="AEJ35046.1"/>
    <property type="molecule type" value="Genomic_DNA"/>
</dbReference>
<dbReference type="KEGG" id="vg:9925458"/>
<dbReference type="EMBL" id="KM982403">
    <property type="protein sequence ID" value="AKI81474.1"/>
    <property type="molecule type" value="Genomic_DNA"/>
</dbReference>
<proteinExistence type="predicted"/>
<reference evidence="2 6" key="1">
    <citation type="journal article" date="2011" name="Proc. Natl. Acad. Sci. U.S.A.">
        <title>Mimivirus shows dramatic genome reduction after intraamoebal culture.</title>
        <authorList>
            <person name="Boyer M."/>
            <person name="Azza S."/>
            <person name="Barrassi L."/>
            <person name="Klose T."/>
            <person name="Campocasso A."/>
            <person name="Pagnier I."/>
            <person name="Fournous G."/>
            <person name="Borg A."/>
            <person name="Robert C."/>
            <person name="Zhang X."/>
            <person name="Desnues C."/>
            <person name="Henrissat B."/>
            <person name="Rossmann M.G."/>
            <person name="La Scola B."/>
            <person name="Raoult D."/>
        </authorList>
    </citation>
    <scope>NUCLEOTIDE SEQUENCE [LARGE SCALE GENOMIC DNA]</scope>
    <source>
        <strain evidence="2">M4</strain>
    </source>
</reference>
<evidence type="ECO:0000313" key="3">
    <source>
        <dbReference type="EMBL" id="AKI79584.1"/>
    </source>
</evidence>
<reference evidence="7 8" key="3">
    <citation type="submission" date="2014-10" db="EMBL/GenBank/DDBJ databases">
        <title>Pan-genome analysis of Brazilian lineage A amoebal mimiviruses.</title>
        <authorList>
            <person name="Assis F.L."/>
            <person name="Abrahao J.S."/>
            <person name="Kroon E.G."/>
            <person name="Dornas F.P."/>
            <person name="Andrade K.R."/>
            <person name="Borato P.V.M."/>
            <person name="Pilotto M.R."/>
            <person name="Benamar S."/>
            <person name="LaScola B."/>
            <person name="Colson P."/>
        </authorList>
    </citation>
    <scope>NUCLEOTIDE SEQUENCE [LARGE SCALE GENOMIC DNA]</scope>
    <source>
        <strain evidence="4 8">Amazonia</strain>
        <strain evidence="3 7">Oyster</strain>
    </source>
</reference>
<keyword evidence="5" id="KW-1185">Reference proteome</keyword>
<dbReference type="Proteomes" id="UP000241474">
    <property type="component" value="Segment"/>
</dbReference>
<dbReference type="RefSeq" id="YP_003987328.1">
    <property type="nucleotide sequence ID" value="NC_014649.1"/>
</dbReference>
<accession>A0A0G2Y4Y8</accession>
<evidence type="ECO:0000313" key="8">
    <source>
        <dbReference type="Proteomes" id="UP000274448"/>
    </source>
</evidence>
<protein>
    <submittedName>
        <fullName evidence="2">Uncharacterized protein L796</fullName>
    </submittedName>
</protein>
<evidence type="ECO:0000313" key="7">
    <source>
        <dbReference type="Proteomes" id="UP000241474"/>
    </source>
</evidence>
<organism evidence="1 5">
    <name type="scientific">Acanthamoeba polyphaga mimivirus</name>
    <name type="common">APMV</name>
    <dbReference type="NCBI Taxonomy" id="212035"/>
    <lineage>
        <taxon>Viruses</taxon>
        <taxon>Varidnaviria</taxon>
        <taxon>Bamfordvirae</taxon>
        <taxon>Nucleocytoviricota</taxon>
        <taxon>Megaviricetes</taxon>
        <taxon>Imitervirales</taxon>
        <taxon>Mimiviridae</taxon>
        <taxon>Megamimivirinae</taxon>
        <taxon>Mimivirus</taxon>
        <taxon>Mimivirus bradfordmassiliense</taxon>
    </lineage>
</organism>
<dbReference type="Proteomes" id="UP000240552">
    <property type="component" value="Segment"/>
</dbReference>
<dbReference type="Proteomes" id="UP000274448">
    <property type="component" value="Segment"/>
</dbReference>
<dbReference type="EMBL" id="KM982401">
    <property type="protein sequence ID" value="AKI79584.1"/>
    <property type="molecule type" value="Genomic_DNA"/>
</dbReference>
<name>A0A0G2Y4Y8_MIMIV</name>
<reference evidence="1 5" key="2">
    <citation type="journal article" date="2011" name="Virol. J.">
        <title>Breaking the 1000-gene barrier for Mimivirus using ultra-deep genome and transcriptome sequencing.</title>
        <authorList>
            <person name="Legendre M."/>
            <person name="Santini S."/>
            <person name="Rico A."/>
            <person name="Abergel C."/>
            <person name="Claverie J.M."/>
        </authorList>
    </citation>
    <scope>NUCLEOTIDE SEQUENCE [LARGE SCALE GENOMIC DNA]</scope>
</reference>
<gene>
    <name evidence="1" type="primary">L796</name>
    <name evidence="2" type="ORF">MIMI_L796</name>
</gene>
<organismHost>
    <name type="scientific">Acanthamoeba polyphaga</name>
    <name type="common">Amoeba</name>
    <dbReference type="NCBI Taxonomy" id="5757"/>
</organismHost>
<sequence>MSTPVSEKINNKMRFPFEGIYHTIFPTKFYTRVYCQHNEYQNSISAIAELRVPIGSTIAKYDSDHGMIRADKVIVEKITTVDNDIVSDDFYCGKFNKGAVLNYKDSFKTKHNYSSSGIHGSLYKEKAHYSYDGRLPSIGSSW</sequence>
<evidence type="ECO:0000313" key="5">
    <source>
        <dbReference type="Proteomes" id="UP000201519"/>
    </source>
</evidence>